<evidence type="ECO:0000313" key="12">
    <source>
        <dbReference type="Ensembl" id="ENSECRP00000026181.1"/>
    </source>
</evidence>
<dbReference type="InterPro" id="IPR036609">
    <property type="entry name" value="LCCL_sf"/>
</dbReference>
<dbReference type="Proteomes" id="UP000694620">
    <property type="component" value="Chromosome 16"/>
</dbReference>
<feature type="domain" description="LCCL" evidence="11">
    <location>
        <begin position="33"/>
        <end position="126"/>
    </location>
</feature>
<keyword evidence="5" id="KW-0732">Signal</keyword>
<dbReference type="GO" id="GO:0005576">
    <property type="term" value="C:extracellular region"/>
    <property type="evidence" value="ECO:0007669"/>
    <property type="project" value="UniProtKB-SubCell"/>
</dbReference>
<reference evidence="12" key="2">
    <citation type="submission" date="2025-08" db="UniProtKB">
        <authorList>
            <consortium name="Ensembl"/>
        </authorList>
    </citation>
    <scope>IDENTIFICATION</scope>
</reference>
<dbReference type="Gene3D" id="3.40.50.410">
    <property type="entry name" value="von Willebrand factor, type A domain"/>
    <property type="match status" value="2"/>
</dbReference>
<dbReference type="GO" id="GO:0007605">
    <property type="term" value="P:sensory perception of sound"/>
    <property type="evidence" value="ECO:0007669"/>
    <property type="project" value="UniProtKB-ARBA"/>
</dbReference>
<comment type="subcellular location">
    <subcellularLocation>
        <location evidence="2">Secreted</location>
    </subcellularLocation>
</comment>
<gene>
    <name evidence="12" type="primary">COCH</name>
    <name evidence="12" type="synonym">coch</name>
</gene>
<evidence type="ECO:0000313" key="13">
    <source>
        <dbReference type="Proteomes" id="UP000694620"/>
    </source>
</evidence>
<protein>
    <recommendedName>
        <fullName evidence="3">Cochlin</fullName>
    </recommendedName>
</protein>
<dbReference type="InterPro" id="IPR004043">
    <property type="entry name" value="LCCL"/>
</dbReference>
<reference evidence="12" key="3">
    <citation type="submission" date="2025-09" db="UniProtKB">
        <authorList>
            <consortium name="Ensembl"/>
        </authorList>
    </citation>
    <scope>IDENTIFICATION</scope>
</reference>
<comment type="function">
    <text evidence="1">Plays a role in the control of cell shape and motility in the trabecular meshwork.</text>
</comment>
<dbReference type="FunFam" id="3.40.50.410:FF:000009">
    <property type="entry name" value="Putative vitrin"/>
    <property type="match status" value="1"/>
</dbReference>
<evidence type="ECO:0000256" key="2">
    <source>
        <dbReference type="ARBA" id="ARBA00004613"/>
    </source>
</evidence>
<dbReference type="SUPFAM" id="SSF69848">
    <property type="entry name" value="LCCL domain"/>
    <property type="match status" value="1"/>
</dbReference>
<dbReference type="PROSITE" id="PS50820">
    <property type="entry name" value="LCCL"/>
    <property type="match status" value="1"/>
</dbReference>
<dbReference type="Ensembl" id="ENSECRT00000026726.1">
    <property type="protein sequence ID" value="ENSECRP00000026181.1"/>
    <property type="gene ID" value="ENSECRG00000017642.1"/>
</dbReference>
<organism evidence="12 13">
    <name type="scientific">Erpetoichthys calabaricus</name>
    <name type="common">Rope fish</name>
    <name type="synonym">Calamoichthys calabaricus</name>
    <dbReference type="NCBI Taxonomy" id="27687"/>
    <lineage>
        <taxon>Eukaryota</taxon>
        <taxon>Metazoa</taxon>
        <taxon>Chordata</taxon>
        <taxon>Craniata</taxon>
        <taxon>Vertebrata</taxon>
        <taxon>Euteleostomi</taxon>
        <taxon>Actinopterygii</taxon>
        <taxon>Polypteriformes</taxon>
        <taxon>Polypteridae</taxon>
        <taxon>Erpetoichthys</taxon>
    </lineage>
</organism>
<reference evidence="12" key="1">
    <citation type="submission" date="2021-06" db="EMBL/GenBank/DDBJ databases">
        <authorList>
            <consortium name="Wellcome Sanger Institute Data Sharing"/>
        </authorList>
    </citation>
    <scope>NUCLEOTIDE SEQUENCE [LARGE SCALE GENOMIC DNA]</scope>
</reference>
<dbReference type="AlphaFoldDB" id="A0A8C4T9J6"/>
<feature type="compositionally biased region" description="Polar residues" evidence="9">
    <location>
        <begin position="139"/>
        <end position="149"/>
    </location>
</feature>
<evidence type="ECO:0000256" key="3">
    <source>
        <dbReference type="ARBA" id="ARBA00013828"/>
    </source>
</evidence>
<feature type="domain" description="VWFA" evidence="10">
    <location>
        <begin position="169"/>
        <end position="350"/>
    </location>
</feature>
<keyword evidence="8" id="KW-0325">Glycoprotein</keyword>
<dbReference type="PROSITE" id="PS50234">
    <property type="entry name" value="VWFA"/>
    <property type="match status" value="2"/>
</dbReference>
<evidence type="ECO:0000256" key="1">
    <source>
        <dbReference type="ARBA" id="ARBA00003388"/>
    </source>
</evidence>
<feature type="region of interest" description="Disordered" evidence="9">
    <location>
        <begin position="131"/>
        <end position="155"/>
    </location>
</feature>
<dbReference type="SMART" id="SM00327">
    <property type="entry name" value="VWA"/>
    <property type="match status" value="2"/>
</dbReference>
<dbReference type="Gene3D" id="2.170.130.20">
    <property type="entry name" value="LCCL-like domain"/>
    <property type="match status" value="1"/>
</dbReference>
<name>A0A8C4T9J6_ERPCA</name>
<feature type="region of interest" description="Disordered" evidence="9">
    <location>
        <begin position="1"/>
        <end position="27"/>
    </location>
</feature>
<dbReference type="PANTHER" id="PTHR24020:SF36">
    <property type="entry name" value="COCHLIN"/>
    <property type="match status" value="1"/>
</dbReference>
<keyword evidence="6" id="KW-0677">Repeat</keyword>
<dbReference type="GeneTree" id="ENSGT00940000159386"/>
<dbReference type="PANTHER" id="PTHR24020">
    <property type="entry name" value="COLLAGEN ALPHA"/>
    <property type="match status" value="1"/>
</dbReference>
<evidence type="ECO:0000256" key="8">
    <source>
        <dbReference type="ARBA" id="ARBA00023180"/>
    </source>
</evidence>
<dbReference type="InterPro" id="IPR050525">
    <property type="entry name" value="ECM_Assembly_Org"/>
</dbReference>
<evidence type="ECO:0000256" key="7">
    <source>
        <dbReference type="ARBA" id="ARBA00023157"/>
    </source>
</evidence>
<sequence length="553" mass="60454">SAMAWRPMLAGIGSSRPPRPSSARTDGVHFSAAPIPVSCITRGADLTDEKVWVLCPVDCARRQVTIFGTSVYASVSSVCGAALHGGVISRSGQPIRVQKLPGQENYIGSFANGIKSQSLARWISSFTVSTDAPSEPMEVSSQGKSTSHSPGHRGPTPCFHVSSTDCKVDIAFLLDGSYNIGRRRFNLQKNFISKLCVMLGIGPEGPHVGVVQASEIPKTEFYLKNFSQPKDVIFAVKEMAYRGGNTNTGKALRHTAETFFTPEMGSRRGLPRVAVIFVDGWPSDDIEDAATMARESGINVFLVSVAKPTPEELGIVQDRTFIQKAVCKDNDFFSFNMPSWFSINKYLKPLSQRLCNEDQMLCSKTCYNSVNIGFLIDGSSSVGDNNFRLVLDFIANIAKAFEISDIGSRMGAIQFTYEQKTEFDFNTHSTKDTTLAAIYGIRYLSGGTATGEAITYAAGTLFKPHKGGSRRNFLIIITDGQSYDDVKAPAVAAQNEGITIYSVGVAWAPQDDLRNMASEPKDSHTFFTREFTGMHQFEQTIIKGICKDFMESH</sequence>
<dbReference type="Pfam" id="PF00092">
    <property type="entry name" value="VWA"/>
    <property type="match status" value="2"/>
</dbReference>
<dbReference type="CDD" id="cd01472">
    <property type="entry name" value="vWA_collagen"/>
    <property type="match status" value="1"/>
</dbReference>
<evidence type="ECO:0000259" key="11">
    <source>
        <dbReference type="PROSITE" id="PS50820"/>
    </source>
</evidence>
<evidence type="ECO:0000256" key="5">
    <source>
        <dbReference type="ARBA" id="ARBA00022729"/>
    </source>
</evidence>
<evidence type="ECO:0000256" key="6">
    <source>
        <dbReference type="ARBA" id="ARBA00022737"/>
    </source>
</evidence>
<evidence type="ECO:0000259" key="10">
    <source>
        <dbReference type="PROSITE" id="PS50234"/>
    </source>
</evidence>
<dbReference type="InterPro" id="IPR036465">
    <property type="entry name" value="vWFA_dom_sf"/>
</dbReference>
<evidence type="ECO:0000256" key="4">
    <source>
        <dbReference type="ARBA" id="ARBA00022525"/>
    </source>
</evidence>
<keyword evidence="7" id="KW-1015">Disulfide bond</keyword>
<keyword evidence="4" id="KW-0964">Secreted</keyword>
<dbReference type="PRINTS" id="PR00453">
    <property type="entry name" value="VWFADOMAIN"/>
</dbReference>
<proteinExistence type="predicted"/>
<evidence type="ECO:0000256" key="9">
    <source>
        <dbReference type="SAM" id="MobiDB-lite"/>
    </source>
</evidence>
<dbReference type="InterPro" id="IPR002035">
    <property type="entry name" value="VWF_A"/>
</dbReference>
<dbReference type="FunFam" id="3.40.50.410:FF:000029">
    <property type="entry name" value="Cochlin"/>
    <property type="match status" value="1"/>
</dbReference>
<dbReference type="Pfam" id="PF03815">
    <property type="entry name" value="LCCL"/>
    <property type="match status" value="1"/>
</dbReference>
<feature type="domain" description="VWFA" evidence="10">
    <location>
        <begin position="371"/>
        <end position="541"/>
    </location>
</feature>
<dbReference type="SMART" id="SM00603">
    <property type="entry name" value="LCCL"/>
    <property type="match status" value="1"/>
</dbReference>
<accession>A0A8C4T9J6</accession>
<keyword evidence="13" id="KW-1185">Reference proteome</keyword>
<dbReference type="SUPFAM" id="SSF53300">
    <property type="entry name" value="vWA-like"/>
    <property type="match status" value="2"/>
</dbReference>
<dbReference type="FunFam" id="2.170.130.20:FF:000001">
    <property type="entry name" value="Cysteine-rich secretory protein LCCL domain-containing 1"/>
    <property type="match status" value="1"/>
</dbReference>